<comment type="caution">
    <text evidence="2">The sequence shown here is derived from an EMBL/GenBank/DDBJ whole genome shotgun (WGS) entry which is preliminary data.</text>
</comment>
<evidence type="ECO:0000313" key="3">
    <source>
        <dbReference type="Proteomes" id="UP001529510"/>
    </source>
</evidence>
<keyword evidence="1" id="KW-0175">Coiled coil</keyword>
<dbReference type="EMBL" id="JAMKFB020000025">
    <property type="protein sequence ID" value="KAL0155345.1"/>
    <property type="molecule type" value="Genomic_DNA"/>
</dbReference>
<gene>
    <name evidence="2" type="ORF">M9458_049608</name>
</gene>
<feature type="non-terminal residue" evidence="2">
    <location>
        <position position="1"/>
    </location>
</feature>
<sequence length="60" mass="7152">VAEHNSELQKEDSDKEIVVLKEESRRLREERIRLQTQVEEDKKANAELQEQVLQLTKHVK</sequence>
<feature type="coiled-coil region" evidence="1">
    <location>
        <begin position="10"/>
        <end position="58"/>
    </location>
</feature>
<accession>A0ABD0MZI0</accession>
<organism evidence="2 3">
    <name type="scientific">Cirrhinus mrigala</name>
    <name type="common">Mrigala</name>
    <dbReference type="NCBI Taxonomy" id="683832"/>
    <lineage>
        <taxon>Eukaryota</taxon>
        <taxon>Metazoa</taxon>
        <taxon>Chordata</taxon>
        <taxon>Craniata</taxon>
        <taxon>Vertebrata</taxon>
        <taxon>Euteleostomi</taxon>
        <taxon>Actinopterygii</taxon>
        <taxon>Neopterygii</taxon>
        <taxon>Teleostei</taxon>
        <taxon>Ostariophysi</taxon>
        <taxon>Cypriniformes</taxon>
        <taxon>Cyprinidae</taxon>
        <taxon>Labeoninae</taxon>
        <taxon>Labeonini</taxon>
        <taxon>Cirrhinus</taxon>
    </lineage>
</organism>
<dbReference type="Proteomes" id="UP001529510">
    <property type="component" value="Unassembled WGS sequence"/>
</dbReference>
<reference evidence="2 3" key="1">
    <citation type="submission" date="2024-05" db="EMBL/GenBank/DDBJ databases">
        <title>Genome sequencing and assembly of Indian major carp, Cirrhinus mrigala (Hamilton, 1822).</title>
        <authorList>
            <person name="Mohindra V."/>
            <person name="Chowdhury L.M."/>
            <person name="Lal K."/>
            <person name="Jena J.K."/>
        </authorList>
    </citation>
    <scope>NUCLEOTIDE SEQUENCE [LARGE SCALE GENOMIC DNA]</scope>
    <source>
        <strain evidence="2">CM1030</strain>
        <tissue evidence="2">Blood</tissue>
    </source>
</reference>
<evidence type="ECO:0000256" key="1">
    <source>
        <dbReference type="SAM" id="Coils"/>
    </source>
</evidence>
<evidence type="ECO:0000313" key="2">
    <source>
        <dbReference type="EMBL" id="KAL0155345.1"/>
    </source>
</evidence>
<keyword evidence="3" id="KW-1185">Reference proteome</keyword>
<proteinExistence type="predicted"/>
<dbReference type="AlphaFoldDB" id="A0ABD0MZI0"/>
<name>A0ABD0MZI0_CIRMR</name>
<feature type="non-terminal residue" evidence="2">
    <location>
        <position position="60"/>
    </location>
</feature>
<protein>
    <submittedName>
        <fullName evidence="2">Uncharacterized protein</fullName>
    </submittedName>
</protein>